<dbReference type="Gene3D" id="3.40.50.80">
    <property type="entry name" value="Nucleotide-binding domain of ferredoxin-NADP reductase (FNR) module"/>
    <property type="match status" value="1"/>
</dbReference>
<feature type="compositionally biased region" description="Basic and acidic residues" evidence="1">
    <location>
        <begin position="204"/>
        <end position="225"/>
    </location>
</feature>
<dbReference type="Pfam" id="PF00970">
    <property type="entry name" value="FAD_binding_6"/>
    <property type="match status" value="1"/>
</dbReference>
<dbReference type="InterPro" id="IPR017927">
    <property type="entry name" value="FAD-bd_FR_type"/>
</dbReference>
<keyword evidence="4" id="KW-1185">Reference proteome</keyword>
<dbReference type="PANTHER" id="PTHR42815">
    <property type="entry name" value="FAD-BINDING, PUTATIVE (AFU_ORTHOLOGUE AFUA_6G07600)-RELATED"/>
    <property type="match status" value="1"/>
</dbReference>
<dbReference type="Gene3D" id="2.30.110.10">
    <property type="entry name" value="Electron Transport, Fmn-binding Protein, Chain A"/>
    <property type="match status" value="1"/>
</dbReference>
<dbReference type="InterPro" id="IPR008333">
    <property type="entry name" value="Cbr1-like_FAD-bd_dom"/>
</dbReference>
<dbReference type="Pfam" id="PF00175">
    <property type="entry name" value="NAD_binding_1"/>
    <property type="match status" value="1"/>
</dbReference>
<evidence type="ECO:0000313" key="3">
    <source>
        <dbReference type="EMBL" id="XAD54409.1"/>
    </source>
</evidence>
<dbReference type="SUPFAM" id="SSF63380">
    <property type="entry name" value="Riboflavin synthase domain-like"/>
    <property type="match status" value="1"/>
</dbReference>
<name>A0ABZ3CTB9_9GAMM</name>
<evidence type="ECO:0000256" key="1">
    <source>
        <dbReference type="SAM" id="MobiDB-lite"/>
    </source>
</evidence>
<dbReference type="InterPro" id="IPR039261">
    <property type="entry name" value="FNR_nucleotide-bd"/>
</dbReference>
<feature type="region of interest" description="Disordered" evidence="1">
    <location>
        <begin position="198"/>
        <end position="228"/>
    </location>
</feature>
<feature type="compositionally biased region" description="Polar residues" evidence="1">
    <location>
        <begin position="1"/>
        <end position="17"/>
    </location>
</feature>
<dbReference type="InterPro" id="IPR012349">
    <property type="entry name" value="Split_barrel_FMN-bd"/>
</dbReference>
<dbReference type="PANTHER" id="PTHR42815:SF2">
    <property type="entry name" value="FAD-BINDING, PUTATIVE (AFU_ORTHOLOGUE AFUA_6G07600)-RELATED"/>
    <property type="match status" value="1"/>
</dbReference>
<proteinExistence type="predicted"/>
<dbReference type="CDD" id="cd06184">
    <property type="entry name" value="flavohem_like_fad_nad_binding"/>
    <property type="match status" value="1"/>
</dbReference>
<evidence type="ECO:0000313" key="4">
    <source>
        <dbReference type="Proteomes" id="UP001453229"/>
    </source>
</evidence>
<feature type="domain" description="FAD-binding FR-type" evidence="2">
    <location>
        <begin position="325"/>
        <end position="430"/>
    </location>
</feature>
<dbReference type="RefSeq" id="WP_342595120.1">
    <property type="nucleotide sequence ID" value="NZ_CP151919.1"/>
</dbReference>
<dbReference type="EMBL" id="CP151919">
    <property type="protein sequence ID" value="XAD54409.1"/>
    <property type="molecule type" value="Genomic_DNA"/>
</dbReference>
<protein>
    <submittedName>
        <fullName evidence="3">Pyridoxamine 5'-phosphate oxidase family protein</fullName>
    </submittedName>
</protein>
<dbReference type="Proteomes" id="UP001453229">
    <property type="component" value="Chromosome"/>
</dbReference>
<gene>
    <name evidence="3" type="ORF">AAGT95_00125</name>
</gene>
<sequence>MTRETMLSQETTLQETPFHQGELEAQRRAGVESLASSAGSFIRDHMPEQHREFFAQLPFIVMAAGDARGRPWVTLLEGDEGFIETPDARTLAMAAEPDARDPLASAIVAGVDVGLLGIELATRRRNRLNGVVRSAQGRLVVEVQQSFGNCPQYIREREWRRVEFVAAPDAAVSERLDSGQRARIAAADTFFIGSVSGSVSDPGSAHDSDREPGASRGYDASHRGGEPGFVQVTENGTLRIPDYAGNNFFNTLGNLIQDPRVGLLFVDFETGGLLQITGRARIDWAPQESQGESRDPNAKRWIEVSVEQVVDRPAALALRWRREDEAPLRLTVVDKVAESDQITSFYLAEPEGGALPPFQAGQYLAVELDIPQQSGRVSRSYSLSGSPAEETYRISVKREERGTASRFLHDGIAVGDAIAARPPAGEFVLPSRRGPLVLISAGVGITPMLAMLHAVVAEAENEGPPVWFVHATRNGGTHAFQAEVGALLAKAGNVTRRIFYSAPRPNDTAGVDYDTEGRLTPDDLLKLGAGADASYLLCGPARFLAEISAGLEARGVAADRIDFETFGPAG</sequence>
<dbReference type="Gene3D" id="2.40.30.10">
    <property type="entry name" value="Translation factors"/>
    <property type="match status" value="1"/>
</dbReference>
<dbReference type="SUPFAM" id="SSF50475">
    <property type="entry name" value="FMN-binding split barrel"/>
    <property type="match status" value="1"/>
</dbReference>
<accession>A0ABZ3CTB9</accession>
<feature type="region of interest" description="Disordered" evidence="1">
    <location>
        <begin position="1"/>
        <end position="20"/>
    </location>
</feature>
<reference evidence="3 4" key="1">
    <citation type="submission" date="2024-04" db="EMBL/GenBank/DDBJ databases">
        <title>Salinicola lusitanus LLJ914,a marine bacterium isolated from the Okinawa Trough.</title>
        <authorList>
            <person name="Li J."/>
        </authorList>
    </citation>
    <scope>NUCLEOTIDE SEQUENCE [LARGE SCALE GENOMIC DNA]</scope>
    <source>
        <strain evidence="3 4">LLJ914</strain>
    </source>
</reference>
<dbReference type="InterPro" id="IPR001433">
    <property type="entry name" value="OxRdtase_FAD/NAD-bd"/>
</dbReference>
<organism evidence="3 4">
    <name type="scientific">Salinicola lusitanus</name>
    <dbReference type="NCBI Taxonomy" id="1949085"/>
    <lineage>
        <taxon>Bacteria</taxon>
        <taxon>Pseudomonadati</taxon>
        <taxon>Pseudomonadota</taxon>
        <taxon>Gammaproteobacteria</taxon>
        <taxon>Oceanospirillales</taxon>
        <taxon>Halomonadaceae</taxon>
        <taxon>Salinicola</taxon>
    </lineage>
</organism>
<dbReference type="InterPro" id="IPR017938">
    <property type="entry name" value="Riboflavin_synthase-like_b-brl"/>
</dbReference>
<dbReference type="PROSITE" id="PS51384">
    <property type="entry name" value="FAD_FR"/>
    <property type="match status" value="1"/>
</dbReference>
<dbReference type="SUPFAM" id="SSF52343">
    <property type="entry name" value="Ferredoxin reductase-like, C-terminal NADP-linked domain"/>
    <property type="match status" value="1"/>
</dbReference>
<dbReference type="PRINTS" id="PR00409">
    <property type="entry name" value="PHDIOXRDTASE"/>
</dbReference>
<evidence type="ECO:0000259" key="2">
    <source>
        <dbReference type="PROSITE" id="PS51384"/>
    </source>
</evidence>